<protein>
    <recommendedName>
        <fullName evidence="2">3-dehydroquinate dehydratase</fullName>
        <ecNumber evidence="2">4.2.1.10</ecNumber>
    </recommendedName>
</protein>
<keyword evidence="4" id="KW-0704">Schiff base</keyword>
<evidence type="ECO:0000256" key="4">
    <source>
        <dbReference type="ARBA" id="ARBA00023270"/>
    </source>
</evidence>
<evidence type="ECO:0000256" key="2">
    <source>
        <dbReference type="ARBA" id="ARBA00012060"/>
    </source>
</evidence>
<dbReference type="PANTHER" id="PTHR43699">
    <property type="entry name" value="3-DEHYDROQUINATE DEHYDRATASE"/>
    <property type="match status" value="1"/>
</dbReference>
<keyword evidence="6" id="KW-1185">Reference proteome</keyword>
<proteinExistence type="predicted"/>
<dbReference type="RefSeq" id="WP_264487055.1">
    <property type="nucleotide sequence ID" value="NZ_JAPDDT010000003.1"/>
</dbReference>
<accession>A0ABT3GH57</accession>
<dbReference type="EC" id="4.2.1.10" evidence="2"/>
<dbReference type="Gene3D" id="3.20.20.70">
    <property type="entry name" value="Aldolase class I"/>
    <property type="match status" value="1"/>
</dbReference>
<dbReference type="Proteomes" id="UP001320876">
    <property type="component" value="Unassembled WGS sequence"/>
</dbReference>
<gene>
    <name evidence="5" type="ORF">OKA05_10335</name>
</gene>
<evidence type="ECO:0000256" key="3">
    <source>
        <dbReference type="ARBA" id="ARBA00023239"/>
    </source>
</evidence>
<reference evidence="5 6" key="1">
    <citation type="submission" date="2022-10" db="EMBL/GenBank/DDBJ databases">
        <title>Luteolibacter arcticus strain CCTCC AB 2014275, whole genome shotgun sequencing project.</title>
        <authorList>
            <person name="Zhao G."/>
            <person name="Shen L."/>
        </authorList>
    </citation>
    <scope>NUCLEOTIDE SEQUENCE [LARGE SCALE GENOMIC DNA]</scope>
    <source>
        <strain evidence="5 6">CCTCC AB 2014275</strain>
    </source>
</reference>
<name>A0ABT3GH57_9BACT</name>
<keyword evidence="3" id="KW-0456">Lyase</keyword>
<evidence type="ECO:0000313" key="6">
    <source>
        <dbReference type="Proteomes" id="UP001320876"/>
    </source>
</evidence>
<dbReference type="CDD" id="cd00502">
    <property type="entry name" value="DHQase_I"/>
    <property type="match status" value="1"/>
</dbReference>
<comment type="catalytic activity">
    <reaction evidence="1">
        <text>3-dehydroquinate = 3-dehydroshikimate + H2O</text>
        <dbReference type="Rhea" id="RHEA:21096"/>
        <dbReference type="ChEBI" id="CHEBI:15377"/>
        <dbReference type="ChEBI" id="CHEBI:16630"/>
        <dbReference type="ChEBI" id="CHEBI:32364"/>
        <dbReference type="EC" id="4.2.1.10"/>
    </reaction>
</comment>
<dbReference type="PANTHER" id="PTHR43699:SF1">
    <property type="entry name" value="3-DEHYDROQUINATE DEHYDRATASE"/>
    <property type="match status" value="1"/>
</dbReference>
<sequence length="202" mass="21179">MAACDLLEVRLDLLEHPETRPWAHLSGLPILFTARRGDEGGAGDLSPERRSQLLESVLEEAALIDVELVSAGEMAGVLEKSAALGVPWVASWHDFEGRADSFGKIPAMAEQAATAGAACFKAAVRLHHMADLAKLAGLLTQPLPLPLSLMGMGRLAPVSRLLCAQYGSVLNYGYLGDAPTAPGQWSAGLLKAAVSASEIGLT</sequence>
<dbReference type="EMBL" id="JAPDDT010000003">
    <property type="protein sequence ID" value="MCW1922949.1"/>
    <property type="molecule type" value="Genomic_DNA"/>
</dbReference>
<organism evidence="5 6">
    <name type="scientific">Luteolibacter arcticus</name>
    <dbReference type="NCBI Taxonomy" id="1581411"/>
    <lineage>
        <taxon>Bacteria</taxon>
        <taxon>Pseudomonadati</taxon>
        <taxon>Verrucomicrobiota</taxon>
        <taxon>Verrucomicrobiia</taxon>
        <taxon>Verrucomicrobiales</taxon>
        <taxon>Verrucomicrobiaceae</taxon>
        <taxon>Luteolibacter</taxon>
    </lineage>
</organism>
<evidence type="ECO:0000256" key="1">
    <source>
        <dbReference type="ARBA" id="ARBA00001864"/>
    </source>
</evidence>
<dbReference type="Pfam" id="PF01487">
    <property type="entry name" value="DHquinase_I"/>
    <property type="match status" value="1"/>
</dbReference>
<dbReference type="InterPro" id="IPR013785">
    <property type="entry name" value="Aldolase_TIM"/>
</dbReference>
<dbReference type="InterPro" id="IPR001381">
    <property type="entry name" value="DHquinase_I"/>
</dbReference>
<dbReference type="InterPro" id="IPR050146">
    <property type="entry name" value="Type-I_3-dehydroquinase"/>
</dbReference>
<comment type="caution">
    <text evidence="5">The sequence shown here is derived from an EMBL/GenBank/DDBJ whole genome shotgun (WGS) entry which is preliminary data.</text>
</comment>
<evidence type="ECO:0000313" key="5">
    <source>
        <dbReference type="EMBL" id="MCW1922949.1"/>
    </source>
</evidence>
<dbReference type="SUPFAM" id="SSF51569">
    <property type="entry name" value="Aldolase"/>
    <property type="match status" value="1"/>
</dbReference>